<dbReference type="Pfam" id="PF25065">
    <property type="entry name" value="RM3_Med14"/>
    <property type="match status" value="1"/>
</dbReference>
<proteinExistence type="predicted"/>
<keyword evidence="3" id="KW-1185">Reference proteome</keyword>
<reference evidence="3" key="1">
    <citation type="submission" date="2018-06" db="EMBL/GenBank/DDBJ databases">
        <title>Genome assembly of Danube salmon.</title>
        <authorList>
            <person name="Macqueen D.J."/>
            <person name="Gundappa M.K."/>
        </authorList>
    </citation>
    <scope>NUCLEOTIDE SEQUENCE [LARGE SCALE GENOMIC DNA]</scope>
</reference>
<name>A0A4W5LT47_9TELE</name>
<reference evidence="2" key="2">
    <citation type="submission" date="2025-08" db="UniProtKB">
        <authorList>
            <consortium name="Ensembl"/>
        </authorList>
    </citation>
    <scope>IDENTIFICATION</scope>
</reference>
<evidence type="ECO:0000313" key="2">
    <source>
        <dbReference type="Ensembl" id="ENSHHUP00000029103.1"/>
    </source>
</evidence>
<dbReference type="InterPro" id="IPR056879">
    <property type="entry name" value="RM3_Med14"/>
</dbReference>
<accession>A0A4W5LT47</accession>
<feature type="domain" description="Mediator of RNA polymerase II transcription subunit 14 RM3" evidence="1">
    <location>
        <begin position="40"/>
        <end position="83"/>
    </location>
</feature>
<evidence type="ECO:0000259" key="1">
    <source>
        <dbReference type="Pfam" id="PF25065"/>
    </source>
</evidence>
<dbReference type="AlphaFoldDB" id="A0A4W5LT47"/>
<protein>
    <recommendedName>
        <fullName evidence="1">Mediator of RNA polymerase II transcription subunit 14 RM3 domain-containing protein</fullName>
    </recommendedName>
</protein>
<dbReference type="Proteomes" id="UP000314982">
    <property type="component" value="Unassembled WGS sequence"/>
</dbReference>
<reference evidence="2" key="3">
    <citation type="submission" date="2025-09" db="UniProtKB">
        <authorList>
            <consortium name="Ensembl"/>
        </authorList>
    </citation>
    <scope>IDENTIFICATION</scope>
</reference>
<organism evidence="2 3">
    <name type="scientific">Hucho hucho</name>
    <name type="common">huchen</name>
    <dbReference type="NCBI Taxonomy" id="62062"/>
    <lineage>
        <taxon>Eukaryota</taxon>
        <taxon>Metazoa</taxon>
        <taxon>Chordata</taxon>
        <taxon>Craniata</taxon>
        <taxon>Vertebrata</taxon>
        <taxon>Euteleostomi</taxon>
        <taxon>Actinopterygii</taxon>
        <taxon>Neopterygii</taxon>
        <taxon>Teleostei</taxon>
        <taxon>Protacanthopterygii</taxon>
        <taxon>Salmoniformes</taxon>
        <taxon>Salmonidae</taxon>
        <taxon>Salmoninae</taxon>
        <taxon>Hucho</taxon>
    </lineage>
</organism>
<sequence>MFQPMLYGIGKQGGAHTHTRTHSCIHTHHIGKPTHTHCTHFHCVCLSPDQSILDDIEKTINDDMKRIISWLQQLKFWLGEQRCRQSVKHLPTVCTDILHLSNSISHPAGSISKHRLFIRLTRLPQYYIVSASHLIPIICPQKTVCLLQTQENVEQYTVH</sequence>
<evidence type="ECO:0000313" key="3">
    <source>
        <dbReference type="Proteomes" id="UP000314982"/>
    </source>
</evidence>
<dbReference type="Ensembl" id="ENSHHUT00000030317.1">
    <property type="protein sequence ID" value="ENSHHUP00000029103.1"/>
    <property type="gene ID" value="ENSHHUG00000018570.1"/>
</dbReference>